<dbReference type="PROSITE" id="PS50097">
    <property type="entry name" value="BTB"/>
    <property type="match status" value="1"/>
</dbReference>
<name>A0A286U6F4_9AGAM</name>
<proteinExistence type="predicted"/>
<organism evidence="3 4">
    <name type="scientific">Pyrrhoderma noxium</name>
    <dbReference type="NCBI Taxonomy" id="2282107"/>
    <lineage>
        <taxon>Eukaryota</taxon>
        <taxon>Fungi</taxon>
        <taxon>Dikarya</taxon>
        <taxon>Basidiomycota</taxon>
        <taxon>Agaricomycotina</taxon>
        <taxon>Agaricomycetes</taxon>
        <taxon>Hymenochaetales</taxon>
        <taxon>Hymenochaetaceae</taxon>
        <taxon>Pyrrhoderma</taxon>
    </lineage>
</organism>
<accession>A0A286U6F4</accession>
<evidence type="ECO:0000256" key="1">
    <source>
        <dbReference type="SAM" id="MobiDB-lite"/>
    </source>
</evidence>
<dbReference type="OrthoDB" id="3218112at2759"/>
<dbReference type="STRING" id="2282107.A0A286U6F4"/>
<keyword evidence="4" id="KW-1185">Reference proteome</keyword>
<dbReference type="EMBL" id="NBII01000010">
    <property type="protein sequence ID" value="PAV15158.1"/>
    <property type="molecule type" value="Genomic_DNA"/>
</dbReference>
<gene>
    <name evidence="3" type="ORF">PNOK_0891900</name>
</gene>
<reference evidence="3 4" key="1">
    <citation type="journal article" date="2017" name="Mol. Ecol.">
        <title>Comparative and population genomic landscape of Phellinus noxius: A hypervariable fungus causing root rot in trees.</title>
        <authorList>
            <person name="Chung C.L."/>
            <person name="Lee T.J."/>
            <person name="Akiba M."/>
            <person name="Lee H.H."/>
            <person name="Kuo T.H."/>
            <person name="Liu D."/>
            <person name="Ke H.M."/>
            <person name="Yokoi T."/>
            <person name="Roa M.B."/>
            <person name="Lu M.J."/>
            <person name="Chang Y.Y."/>
            <person name="Ann P.J."/>
            <person name="Tsai J.N."/>
            <person name="Chen C.Y."/>
            <person name="Tzean S.S."/>
            <person name="Ota Y."/>
            <person name="Hattori T."/>
            <person name="Sahashi N."/>
            <person name="Liou R.F."/>
            <person name="Kikuchi T."/>
            <person name="Tsai I.J."/>
        </authorList>
    </citation>
    <scope>NUCLEOTIDE SEQUENCE [LARGE SCALE GENOMIC DNA]</scope>
    <source>
        <strain evidence="3 4">FFPRI411160</strain>
    </source>
</reference>
<dbReference type="InterPro" id="IPR000210">
    <property type="entry name" value="BTB/POZ_dom"/>
</dbReference>
<evidence type="ECO:0000313" key="4">
    <source>
        <dbReference type="Proteomes" id="UP000217199"/>
    </source>
</evidence>
<feature type="region of interest" description="Disordered" evidence="1">
    <location>
        <begin position="356"/>
        <end position="377"/>
    </location>
</feature>
<comment type="caution">
    <text evidence="3">The sequence shown here is derived from an EMBL/GenBank/DDBJ whole genome shotgun (WGS) entry which is preliminary data.</text>
</comment>
<sequence>MTDYKQDRASNPQLVEKHPTFWFSDGSLVIAAKSKKRSDHIILFKVHKSVLAHHSPIFRDMFEISDISEKRGREENDLFRSVQQVYEGVPVLEVQDTAEDWAGLLRPMYGEVVASSSRRYNPDLELMLLGLMRLAKKYGMDKLIRLLISLVEAQWPRTLMEWDMYTAHTKKHPEAHLEPVAAIVLATEHGITSILPAAFYMLSQIGIYDDYDSNGPKTKELTARWGLLSQRETKELTARWDLLSQRDYRRLIFGKEALPERIEGSVATLFRCSSWACTGKAALLNSLRDQRDFLSILTSLKLTDIRCSECVETVQDPLRILRELTWDSLPVVFNFEDNISAFPEINDNLTDCDSRPIARPPSPGWANKHTHGLRHEK</sequence>
<dbReference type="SUPFAM" id="SSF54695">
    <property type="entry name" value="POZ domain"/>
    <property type="match status" value="1"/>
</dbReference>
<feature type="compositionally biased region" description="Basic residues" evidence="1">
    <location>
        <begin position="368"/>
        <end position="377"/>
    </location>
</feature>
<dbReference type="SMART" id="SM00225">
    <property type="entry name" value="BTB"/>
    <property type="match status" value="1"/>
</dbReference>
<dbReference type="Gene3D" id="3.30.710.10">
    <property type="entry name" value="Potassium Channel Kv1.1, Chain A"/>
    <property type="match status" value="1"/>
</dbReference>
<dbReference type="InParanoid" id="A0A286U6F4"/>
<dbReference type="Pfam" id="PF00651">
    <property type="entry name" value="BTB"/>
    <property type="match status" value="1"/>
</dbReference>
<dbReference type="AlphaFoldDB" id="A0A286U6F4"/>
<evidence type="ECO:0000259" key="2">
    <source>
        <dbReference type="PROSITE" id="PS50097"/>
    </source>
</evidence>
<protein>
    <recommendedName>
        <fullName evidence="2">BTB domain-containing protein</fullName>
    </recommendedName>
</protein>
<feature type="domain" description="BTB" evidence="2">
    <location>
        <begin position="24"/>
        <end position="117"/>
    </location>
</feature>
<dbReference type="Proteomes" id="UP000217199">
    <property type="component" value="Unassembled WGS sequence"/>
</dbReference>
<dbReference type="InterPro" id="IPR011333">
    <property type="entry name" value="SKP1/BTB/POZ_sf"/>
</dbReference>
<evidence type="ECO:0000313" key="3">
    <source>
        <dbReference type="EMBL" id="PAV15158.1"/>
    </source>
</evidence>